<dbReference type="InterPro" id="IPR016159">
    <property type="entry name" value="Cullin_repeat-like_dom_sf"/>
</dbReference>
<comment type="similarity">
    <text evidence="1 5">Belongs to the EXO70 family.</text>
</comment>
<dbReference type="GO" id="GO:0015031">
    <property type="term" value="P:protein transport"/>
    <property type="evidence" value="ECO:0007669"/>
    <property type="project" value="UniProtKB-KW"/>
</dbReference>
<dbReference type="GO" id="GO:0006887">
    <property type="term" value="P:exocytosis"/>
    <property type="evidence" value="ECO:0007669"/>
    <property type="project" value="UniProtKB-KW"/>
</dbReference>
<dbReference type="Gene3D" id="1.20.1280.170">
    <property type="entry name" value="Exocyst complex component Exo70"/>
    <property type="match status" value="1"/>
</dbReference>
<keyword evidence="5" id="KW-0653">Protein transport</keyword>
<protein>
    <recommendedName>
        <fullName evidence="5">Exocyst subunit Exo70 family protein</fullName>
    </recommendedName>
</protein>
<dbReference type="PANTHER" id="PTHR12542">
    <property type="entry name" value="EXOCYST COMPLEX PROTEIN EXO70"/>
    <property type="match status" value="1"/>
</dbReference>
<keyword evidence="2 5" id="KW-0813">Transport</keyword>
<dbReference type="GO" id="GO:0000145">
    <property type="term" value="C:exocyst"/>
    <property type="evidence" value="ECO:0007669"/>
    <property type="project" value="InterPro"/>
</dbReference>
<dbReference type="GO" id="GO:0003700">
    <property type="term" value="F:DNA-binding transcription factor activity"/>
    <property type="evidence" value="ECO:0007669"/>
    <property type="project" value="InterPro"/>
</dbReference>
<dbReference type="InterPro" id="IPR036390">
    <property type="entry name" value="WH_DNA-bd_sf"/>
</dbReference>
<dbReference type="AlphaFoldDB" id="A0A9Q0K478"/>
<keyword evidence="3" id="KW-0238">DNA-binding</keyword>
<dbReference type="OrthoDB" id="1922221at2759"/>
<proteinExistence type="inferred from homology"/>
<comment type="similarity">
    <text evidence="4">Belongs to the HSF family.</text>
</comment>
<dbReference type="SUPFAM" id="SSF74788">
    <property type="entry name" value="Cullin repeat-like"/>
    <property type="match status" value="1"/>
</dbReference>
<evidence type="ECO:0000256" key="5">
    <source>
        <dbReference type="RuleBase" id="RU365026"/>
    </source>
</evidence>
<dbReference type="InterPro" id="IPR046364">
    <property type="entry name" value="Exo70_C"/>
</dbReference>
<evidence type="ECO:0000259" key="6">
    <source>
        <dbReference type="SMART" id="SM00415"/>
    </source>
</evidence>
<keyword evidence="5" id="KW-0268">Exocytosis</keyword>
<dbReference type="SUPFAM" id="SSF46785">
    <property type="entry name" value="Winged helix' DNA-binding domain"/>
    <property type="match status" value="1"/>
</dbReference>
<comment type="function">
    <text evidence="5">Component of the exocyst complex.</text>
</comment>
<organism evidence="7 8">
    <name type="scientific">Protea cynaroides</name>
    <dbReference type="NCBI Taxonomy" id="273540"/>
    <lineage>
        <taxon>Eukaryota</taxon>
        <taxon>Viridiplantae</taxon>
        <taxon>Streptophyta</taxon>
        <taxon>Embryophyta</taxon>
        <taxon>Tracheophyta</taxon>
        <taxon>Spermatophyta</taxon>
        <taxon>Magnoliopsida</taxon>
        <taxon>Proteales</taxon>
        <taxon>Proteaceae</taxon>
        <taxon>Protea</taxon>
    </lineage>
</organism>
<dbReference type="Proteomes" id="UP001141806">
    <property type="component" value="Unassembled WGS sequence"/>
</dbReference>
<dbReference type="InterPro" id="IPR000232">
    <property type="entry name" value="HSF_DNA-bd"/>
</dbReference>
<name>A0A9Q0K478_9MAGN</name>
<dbReference type="InterPro" id="IPR004140">
    <property type="entry name" value="Exo70"/>
</dbReference>
<evidence type="ECO:0000313" key="8">
    <source>
        <dbReference type="Proteomes" id="UP001141806"/>
    </source>
</evidence>
<feature type="domain" description="HSF-type DNA-binding" evidence="6">
    <location>
        <begin position="6"/>
        <end position="77"/>
    </location>
</feature>
<dbReference type="Pfam" id="PF03081">
    <property type="entry name" value="Exo70_C"/>
    <property type="match status" value="1"/>
</dbReference>
<evidence type="ECO:0000256" key="1">
    <source>
        <dbReference type="ARBA" id="ARBA00006756"/>
    </source>
</evidence>
<reference evidence="7" key="1">
    <citation type="journal article" date="2023" name="Plant J.">
        <title>The genome of the king protea, Protea cynaroides.</title>
        <authorList>
            <person name="Chang J."/>
            <person name="Duong T.A."/>
            <person name="Schoeman C."/>
            <person name="Ma X."/>
            <person name="Roodt D."/>
            <person name="Barker N."/>
            <person name="Li Z."/>
            <person name="Van de Peer Y."/>
            <person name="Mizrachi E."/>
        </authorList>
    </citation>
    <scope>NUCLEOTIDE SEQUENCE</scope>
    <source>
        <tissue evidence="7">Young leaves</tissue>
    </source>
</reference>
<dbReference type="PANTHER" id="PTHR12542:SF17">
    <property type="entry name" value="EXOCYST SUBUNIT EXO70 FAMILY PROTEIN"/>
    <property type="match status" value="1"/>
</dbReference>
<comment type="caution">
    <text evidence="7">The sequence shown here is derived from an EMBL/GenBank/DDBJ whole genome shotgun (WGS) entry which is preliminary data.</text>
</comment>
<evidence type="ECO:0000256" key="3">
    <source>
        <dbReference type="ARBA" id="ARBA00023125"/>
    </source>
</evidence>
<dbReference type="SMART" id="SM00415">
    <property type="entry name" value="HSF"/>
    <property type="match status" value="1"/>
</dbReference>
<dbReference type="EMBL" id="JAMYWD010000008">
    <property type="protein sequence ID" value="KAJ4963244.1"/>
    <property type="molecule type" value="Genomic_DNA"/>
</dbReference>
<sequence length="128" mass="14644">MAHKCMAAPFLIKTYQLVDDLSINDIISWNDTGTTFIIWKPADIAKDLLPKPSLPGSYCKSPNSNDHPPSLLTIRLAWIIHMLLCKLDGKATLYKEDSALEYLFLINNLQYLMEKVQTSNLRYLLEED</sequence>
<evidence type="ECO:0000256" key="4">
    <source>
        <dbReference type="RuleBase" id="RU004020"/>
    </source>
</evidence>
<evidence type="ECO:0000313" key="7">
    <source>
        <dbReference type="EMBL" id="KAJ4963244.1"/>
    </source>
</evidence>
<gene>
    <name evidence="7" type="ORF">NE237_023183</name>
</gene>
<accession>A0A9Q0K478</accession>
<dbReference type="Pfam" id="PF00447">
    <property type="entry name" value="HSF_DNA-bind"/>
    <property type="match status" value="1"/>
</dbReference>
<dbReference type="GO" id="GO:0043565">
    <property type="term" value="F:sequence-specific DNA binding"/>
    <property type="evidence" value="ECO:0007669"/>
    <property type="project" value="InterPro"/>
</dbReference>
<keyword evidence="8" id="KW-1185">Reference proteome</keyword>
<dbReference type="GO" id="GO:0005546">
    <property type="term" value="F:phosphatidylinositol-4,5-bisphosphate binding"/>
    <property type="evidence" value="ECO:0007669"/>
    <property type="project" value="InterPro"/>
</dbReference>
<evidence type="ECO:0000256" key="2">
    <source>
        <dbReference type="ARBA" id="ARBA00022448"/>
    </source>
</evidence>